<dbReference type="Pfam" id="PF05699">
    <property type="entry name" value="Dimer_Tnp_hAT"/>
    <property type="match status" value="1"/>
</dbReference>
<proteinExistence type="predicted"/>
<dbReference type="Proteomes" id="UP001473302">
    <property type="component" value="Unassembled WGS sequence"/>
</dbReference>
<sequence length="545" mass="62756">MLSPSFPHPLNWPKLDSLVEKSRQSSQMSNINNSFRNLLHFSILPKTDEESLSVVKLPSRNFITSEMKKLYAEKESEIITYLKQQDWLSFTIDIWKSHFIERATWEPEQITLALKDIFGLEHTDNASNNISMAKHLEKYQSKGKIFNLRQRKTGSHQNKEPTDCKTRWNSTKDMIGCFLVVKQAYDHAINQDDSIREVCVLTSEDVKYLEILDSLLTIFEAVTNWLCSQKYTTINRTIVLINSIFEHSKNFVDENQGHSHLTTLVKATEKGAKKLAKYYNKTDDSPVFACSTMCDVMLKFSYWRLEDWGDDLCQRQQLVCGEYYKAFLYNFYLKHQQNQTVNSDIEASLPLDTGDSPTSSPLPTSPLPQESSLITQSIEDLVNRNHELEAYVFSNDEEEFPFEGLVASKSSDLNGYDEGNEVIGTVYDGIKEAGYNGENIQDSAAFLFSDRSSNDYTTDNIKLKTGFTYSRRPLNYWKQKHYLYPTISAFAAKILGVCSTSVASERLFSRDKRTINNERARLKPDTGEAFVFISSWMREYPDKFI</sequence>
<keyword evidence="2" id="KW-0479">Metal-binding</keyword>
<dbReference type="InterPro" id="IPR008906">
    <property type="entry name" value="HATC_C_dom"/>
</dbReference>
<keyword evidence="5" id="KW-0539">Nucleus</keyword>
<evidence type="ECO:0000313" key="8">
    <source>
        <dbReference type="EMBL" id="GAA5811624.1"/>
    </source>
</evidence>
<dbReference type="PANTHER" id="PTHR46481:SF10">
    <property type="entry name" value="ZINC FINGER BED DOMAIN-CONTAINING PROTEIN 39"/>
    <property type="match status" value="1"/>
</dbReference>
<evidence type="ECO:0000256" key="4">
    <source>
        <dbReference type="ARBA" id="ARBA00022833"/>
    </source>
</evidence>
<evidence type="ECO:0000256" key="5">
    <source>
        <dbReference type="ARBA" id="ARBA00023242"/>
    </source>
</evidence>
<organism evidence="8 9">
    <name type="scientific">Mucor flavus</name>
    <dbReference type="NCBI Taxonomy" id="439312"/>
    <lineage>
        <taxon>Eukaryota</taxon>
        <taxon>Fungi</taxon>
        <taxon>Fungi incertae sedis</taxon>
        <taxon>Mucoromycota</taxon>
        <taxon>Mucoromycotina</taxon>
        <taxon>Mucoromycetes</taxon>
        <taxon>Mucorales</taxon>
        <taxon>Mucorineae</taxon>
        <taxon>Mucoraceae</taxon>
        <taxon>Mucor</taxon>
    </lineage>
</organism>
<dbReference type="InterPro" id="IPR012337">
    <property type="entry name" value="RNaseH-like_sf"/>
</dbReference>
<feature type="region of interest" description="Disordered" evidence="6">
    <location>
        <begin position="347"/>
        <end position="370"/>
    </location>
</feature>
<feature type="compositionally biased region" description="Low complexity" evidence="6">
    <location>
        <begin position="356"/>
        <end position="370"/>
    </location>
</feature>
<dbReference type="EMBL" id="BAABUK010000010">
    <property type="protein sequence ID" value="GAA5811624.1"/>
    <property type="molecule type" value="Genomic_DNA"/>
</dbReference>
<dbReference type="SUPFAM" id="SSF53098">
    <property type="entry name" value="Ribonuclease H-like"/>
    <property type="match status" value="1"/>
</dbReference>
<evidence type="ECO:0000256" key="6">
    <source>
        <dbReference type="SAM" id="MobiDB-lite"/>
    </source>
</evidence>
<evidence type="ECO:0000256" key="1">
    <source>
        <dbReference type="ARBA" id="ARBA00004123"/>
    </source>
</evidence>
<reference evidence="8 9" key="1">
    <citation type="submission" date="2024-04" db="EMBL/GenBank/DDBJ databases">
        <title>genome sequences of Mucor flavus KT1a and Helicostylum pulchrum KT1b strains isolated from the surface of a dry-aged beef.</title>
        <authorList>
            <person name="Toyotome T."/>
            <person name="Hosono M."/>
            <person name="Torimaru M."/>
            <person name="Fukuda K."/>
            <person name="Mikami N."/>
        </authorList>
    </citation>
    <scope>NUCLEOTIDE SEQUENCE [LARGE SCALE GENOMIC DNA]</scope>
    <source>
        <strain evidence="8 9">KT1a</strain>
    </source>
</reference>
<evidence type="ECO:0000256" key="2">
    <source>
        <dbReference type="ARBA" id="ARBA00022723"/>
    </source>
</evidence>
<protein>
    <recommendedName>
        <fullName evidence="7">HAT C-terminal dimerisation domain-containing protein</fullName>
    </recommendedName>
</protein>
<gene>
    <name evidence="8" type="ORF">MFLAVUS_005064</name>
</gene>
<keyword evidence="9" id="KW-1185">Reference proteome</keyword>
<evidence type="ECO:0000313" key="9">
    <source>
        <dbReference type="Proteomes" id="UP001473302"/>
    </source>
</evidence>
<accession>A0ABP9YXR5</accession>
<keyword evidence="3" id="KW-0863">Zinc-finger</keyword>
<evidence type="ECO:0000259" key="7">
    <source>
        <dbReference type="Pfam" id="PF05699"/>
    </source>
</evidence>
<feature type="domain" description="HAT C-terminal dimerisation" evidence="7">
    <location>
        <begin position="471"/>
        <end position="537"/>
    </location>
</feature>
<comment type="subcellular location">
    <subcellularLocation>
        <location evidence="1">Nucleus</location>
    </subcellularLocation>
</comment>
<name>A0ABP9YXR5_9FUNG</name>
<evidence type="ECO:0000256" key="3">
    <source>
        <dbReference type="ARBA" id="ARBA00022771"/>
    </source>
</evidence>
<dbReference type="InterPro" id="IPR052035">
    <property type="entry name" value="ZnF_BED_domain_contain"/>
</dbReference>
<dbReference type="PANTHER" id="PTHR46481">
    <property type="entry name" value="ZINC FINGER BED DOMAIN-CONTAINING PROTEIN 4"/>
    <property type="match status" value="1"/>
</dbReference>
<keyword evidence="4" id="KW-0862">Zinc</keyword>
<comment type="caution">
    <text evidence="8">The sequence shown here is derived from an EMBL/GenBank/DDBJ whole genome shotgun (WGS) entry which is preliminary data.</text>
</comment>